<name>A0AAN9VIZ5_9ORTH</name>
<keyword evidence="3" id="KW-1185">Reference proteome</keyword>
<evidence type="ECO:0000256" key="1">
    <source>
        <dbReference type="SAM" id="MobiDB-lite"/>
    </source>
</evidence>
<protein>
    <submittedName>
        <fullName evidence="2">Uncharacterized protein</fullName>
    </submittedName>
</protein>
<evidence type="ECO:0000313" key="3">
    <source>
        <dbReference type="Proteomes" id="UP001378592"/>
    </source>
</evidence>
<feature type="region of interest" description="Disordered" evidence="1">
    <location>
        <begin position="74"/>
        <end position="95"/>
    </location>
</feature>
<sequence>MLPRASHTGKCPMRQCDVASCSPTERRPPLTPASVVPPLGQEHQTSDRRVAAVAAKAARGDGAIAMAAATRVHRTPTPRAAPLHPPRPASPRRAAPRAACRSRSRFRRSSTLHLWGKLECLKKRSALDFRQITHNYEISIAAVAKGYRKRFSQNMATVQELPINDQTLISVSKHVLNVFE</sequence>
<dbReference type="Proteomes" id="UP001378592">
    <property type="component" value="Unassembled WGS sequence"/>
</dbReference>
<dbReference type="AlphaFoldDB" id="A0AAN9VIZ5"/>
<reference evidence="2 3" key="1">
    <citation type="submission" date="2024-03" db="EMBL/GenBank/DDBJ databases">
        <title>The genome assembly and annotation of the cricket Gryllus longicercus Weissman &amp; Gray.</title>
        <authorList>
            <person name="Szrajer S."/>
            <person name="Gray D."/>
            <person name="Ylla G."/>
        </authorList>
    </citation>
    <scope>NUCLEOTIDE SEQUENCE [LARGE SCALE GENOMIC DNA]</scope>
    <source>
        <strain evidence="2">DAG 2021-001</strain>
        <tissue evidence="2">Whole body minus gut</tissue>
    </source>
</reference>
<dbReference type="EMBL" id="JAZDUA010000166">
    <property type="protein sequence ID" value="KAK7865765.1"/>
    <property type="molecule type" value="Genomic_DNA"/>
</dbReference>
<comment type="caution">
    <text evidence="2">The sequence shown here is derived from an EMBL/GenBank/DDBJ whole genome shotgun (WGS) entry which is preliminary data.</text>
</comment>
<gene>
    <name evidence="2" type="ORF">R5R35_002093</name>
</gene>
<feature type="region of interest" description="Disordered" evidence="1">
    <location>
        <begin position="20"/>
        <end position="48"/>
    </location>
</feature>
<proteinExistence type="predicted"/>
<organism evidence="2 3">
    <name type="scientific">Gryllus longicercus</name>
    <dbReference type="NCBI Taxonomy" id="2509291"/>
    <lineage>
        <taxon>Eukaryota</taxon>
        <taxon>Metazoa</taxon>
        <taxon>Ecdysozoa</taxon>
        <taxon>Arthropoda</taxon>
        <taxon>Hexapoda</taxon>
        <taxon>Insecta</taxon>
        <taxon>Pterygota</taxon>
        <taxon>Neoptera</taxon>
        <taxon>Polyneoptera</taxon>
        <taxon>Orthoptera</taxon>
        <taxon>Ensifera</taxon>
        <taxon>Gryllidea</taxon>
        <taxon>Grylloidea</taxon>
        <taxon>Gryllidae</taxon>
        <taxon>Gryllinae</taxon>
        <taxon>Gryllus</taxon>
    </lineage>
</organism>
<evidence type="ECO:0000313" key="2">
    <source>
        <dbReference type="EMBL" id="KAK7865765.1"/>
    </source>
</evidence>
<accession>A0AAN9VIZ5</accession>